<evidence type="ECO:0000313" key="7">
    <source>
        <dbReference type="Proteomes" id="UP000189704"/>
    </source>
</evidence>
<dbReference type="KEGG" id="csyr:103255524"/>
<evidence type="ECO:0000259" key="6">
    <source>
        <dbReference type="PROSITE" id="PS50041"/>
    </source>
</evidence>
<dbReference type="GeneID" id="103255524"/>
<dbReference type="Proteomes" id="UP000189704">
    <property type="component" value="Unplaced"/>
</dbReference>
<dbReference type="InterPro" id="IPR001304">
    <property type="entry name" value="C-type_lectin-like"/>
</dbReference>
<dbReference type="CTD" id="346689"/>
<dbReference type="SMART" id="SM00034">
    <property type="entry name" value="CLECT"/>
    <property type="match status" value="1"/>
</dbReference>
<comment type="subcellular location">
    <subcellularLocation>
        <location evidence="1">Membrane</location>
        <topology evidence="1">Single-pass membrane protein</topology>
    </subcellularLocation>
</comment>
<dbReference type="InterPro" id="IPR016187">
    <property type="entry name" value="CTDL_fold"/>
</dbReference>
<dbReference type="OrthoDB" id="9837851at2759"/>
<keyword evidence="7" id="KW-1185">Reference proteome</keyword>
<keyword evidence="5" id="KW-1133">Transmembrane helix</keyword>
<protein>
    <submittedName>
        <fullName evidence="8">Killer cell lectin-like receptor subfamily G member 2</fullName>
    </submittedName>
</protein>
<evidence type="ECO:0000256" key="5">
    <source>
        <dbReference type="SAM" id="Phobius"/>
    </source>
</evidence>
<proteinExistence type="predicted"/>
<dbReference type="InterPro" id="IPR033992">
    <property type="entry name" value="NKR-like_CTLD"/>
</dbReference>
<dbReference type="CDD" id="cd03593">
    <property type="entry name" value="CLECT_NK_receptors_like"/>
    <property type="match status" value="1"/>
</dbReference>
<dbReference type="Gene3D" id="3.10.100.10">
    <property type="entry name" value="Mannose-Binding Protein A, subunit A"/>
    <property type="match status" value="1"/>
</dbReference>
<reference evidence="8" key="1">
    <citation type="submission" date="2025-08" db="UniProtKB">
        <authorList>
            <consortium name="RefSeq"/>
        </authorList>
    </citation>
    <scope>IDENTIFICATION</scope>
</reference>
<dbReference type="SUPFAM" id="SSF56436">
    <property type="entry name" value="C-type lectin-like"/>
    <property type="match status" value="1"/>
</dbReference>
<organism evidence="7 8">
    <name type="scientific">Carlito syrichta</name>
    <name type="common">Philippine tarsier</name>
    <name type="synonym">Tarsius syrichta</name>
    <dbReference type="NCBI Taxonomy" id="1868482"/>
    <lineage>
        <taxon>Eukaryota</taxon>
        <taxon>Metazoa</taxon>
        <taxon>Chordata</taxon>
        <taxon>Craniata</taxon>
        <taxon>Vertebrata</taxon>
        <taxon>Euteleostomi</taxon>
        <taxon>Mammalia</taxon>
        <taxon>Eutheria</taxon>
        <taxon>Euarchontoglires</taxon>
        <taxon>Primates</taxon>
        <taxon>Haplorrhini</taxon>
        <taxon>Tarsiiformes</taxon>
        <taxon>Tarsiidae</taxon>
        <taxon>Carlito</taxon>
    </lineage>
</organism>
<feature type="transmembrane region" description="Helical" evidence="5">
    <location>
        <begin position="36"/>
        <end position="56"/>
    </location>
</feature>
<dbReference type="RefSeq" id="XP_021565837.1">
    <property type="nucleotide sequence ID" value="XM_021710162.1"/>
</dbReference>
<keyword evidence="2 5" id="KW-0812">Transmembrane</keyword>
<evidence type="ECO:0000313" key="8">
    <source>
        <dbReference type="RefSeq" id="XP_021565837.1"/>
    </source>
</evidence>
<feature type="transmembrane region" description="Helical" evidence="5">
    <location>
        <begin position="12"/>
        <end position="30"/>
    </location>
</feature>
<evidence type="ECO:0000256" key="4">
    <source>
        <dbReference type="ARBA" id="ARBA00023136"/>
    </source>
</evidence>
<accession>A0A3Q0DTI8</accession>
<evidence type="ECO:0000256" key="3">
    <source>
        <dbReference type="ARBA" id="ARBA00022734"/>
    </source>
</evidence>
<sequence length="181" mass="19919">MHLCSELGQLGGCLLTCLSLFAPFPGLFMYMKSLHWSLAVMAVLLAVSAVAIVALASRAGTRCQPCPEGWIWFKEHCYYLSAEAQPWEDSQAFCSANRATLPLLSHTQDFLSRYPVIKHSWVGAQRGPEGWHWIDGAHPLPLLLPEDEDNPDHNCGALEEGKLVAVDCSSPKPWVCAKGTQ</sequence>
<keyword evidence="4 5" id="KW-0472">Membrane</keyword>
<dbReference type="Pfam" id="PF00059">
    <property type="entry name" value="Lectin_C"/>
    <property type="match status" value="1"/>
</dbReference>
<dbReference type="GO" id="GO:0030246">
    <property type="term" value="F:carbohydrate binding"/>
    <property type="evidence" value="ECO:0007669"/>
    <property type="project" value="UniProtKB-KW"/>
</dbReference>
<evidence type="ECO:0000256" key="2">
    <source>
        <dbReference type="ARBA" id="ARBA00022692"/>
    </source>
</evidence>
<name>A0A3Q0DTI8_CARSF</name>
<dbReference type="PROSITE" id="PS50041">
    <property type="entry name" value="C_TYPE_LECTIN_2"/>
    <property type="match status" value="1"/>
</dbReference>
<dbReference type="GO" id="GO:0016020">
    <property type="term" value="C:membrane"/>
    <property type="evidence" value="ECO:0007669"/>
    <property type="project" value="UniProtKB-SubCell"/>
</dbReference>
<dbReference type="AlphaFoldDB" id="A0A3Q0DTI8"/>
<dbReference type="PANTHER" id="PTHR47606:SF1">
    <property type="entry name" value="KILLER CELL LECTIN-LIKE RECEPTOR SUBFAMILY G MEMBER 2"/>
    <property type="match status" value="1"/>
</dbReference>
<evidence type="ECO:0000256" key="1">
    <source>
        <dbReference type="ARBA" id="ARBA00004167"/>
    </source>
</evidence>
<dbReference type="InterPro" id="IPR043318">
    <property type="entry name" value="KLRG2"/>
</dbReference>
<dbReference type="InterPro" id="IPR016186">
    <property type="entry name" value="C-type_lectin-like/link_sf"/>
</dbReference>
<dbReference type="PANTHER" id="PTHR47606">
    <property type="entry name" value="KILLER CELL LECTIN-LIKE RECEPTOR SUBFAMILY G MEMBER 2"/>
    <property type="match status" value="1"/>
</dbReference>
<gene>
    <name evidence="8" type="primary">KLRG2</name>
</gene>
<feature type="domain" description="C-type lectin" evidence="6">
    <location>
        <begin position="73"/>
        <end position="177"/>
    </location>
</feature>
<keyword evidence="3" id="KW-0430">Lectin</keyword>